<dbReference type="GO" id="GO:0000166">
    <property type="term" value="F:nucleotide binding"/>
    <property type="evidence" value="ECO:0007669"/>
    <property type="project" value="UniProtKB-KW"/>
</dbReference>
<evidence type="ECO:0000256" key="7">
    <source>
        <dbReference type="ARBA" id="ARBA00022884"/>
    </source>
</evidence>
<evidence type="ECO:0000256" key="4">
    <source>
        <dbReference type="ARBA" id="ARBA00022723"/>
    </source>
</evidence>
<dbReference type="GO" id="GO:0008033">
    <property type="term" value="P:tRNA processing"/>
    <property type="evidence" value="ECO:0007669"/>
    <property type="project" value="UniProtKB-KW"/>
</dbReference>
<comment type="similarity">
    <text evidence="8">Belongs to the tRNA nucleotidyltransferase/poly(A) polymerase family.</text>
</comment>
<dbReference type="Gene3D" id="1.10.110.30">
    <property type="match status" value="1"/>
</dbReference>
<dbReference type="PANTHER" id="PTHR47545">
    <property type="entry name" value="MULTIFUNCTIONAL CCA PROTEIN"/>
    <property type="match status" value="1"/>
</dbReference>
<proteinExistence type="inferred from homology"/>
<dbReference type="GO" id="GO:0046872">
    <property type="term" value="F:metal ion binding"/>
    <property type="evidence" value="ECO:0007669"/>
    <property type="project" value="UniProtKB-KW"/>
</dbReference>
<dbReference type="GO" id="GO:0003723">
    <property type="term" value="F:RNA binding"/>
    <property type="evidence" value="ECO:0007669"/>
    <property type="project" value="UniProtKB-KW"/>
</dbReference>
<keyword evidence="11" id="KW-1185">Reference proteome</keyword>
<protein>
    <submittedName>
        <fullName evidence="10">CC-adding enzyme</fullName>
    </submittedName>
</protein>
<keyword evidence="5" id="KW-0547">Nucleotide-binding</keyword>
<evidence type="ECO:0000256" key="6">
    <source>
        <dbReference type="ARBA" id="ARBA00022842"/>
    </source>
</evidence>
<feature type="domain" description="Poly A polymerase head" evidence="9">
    <location>
        <begin position="25"/>
        <end position="134"/>
    </location>
</feature>
<dbReference type="OrthoDB" id="9805698at2"/>
<dbReference type="InterPro" id="IPR002646">
    <property type="entry name" value="PolA_pol_head_dom"/>
</dbReference>
<keyword evidence="7 8" id="KW-0694">RNA-binding</keyword>
<keyword evidence="2" id="KW-0819">tRNA processing</keyword>
<dbReference type="KEGG" id="cex:CSE_04850"/>
<dbReference type="InterPro" id="IPR043519">
    <property type="entry name" value="NT_sf"/>
</dbReference>
<dbReference type="Proteomes" id="UP000004793">
    <property type="component" value="Chromosome"/>
</dbReference>
<keyword evidence="6" id="KW-0460">Magnesium</keyword>
<evidence type="ECO:0000256" key="5">
    <source>
        <dbReference type="ARBA" id="ARBA00022741"/>
    </source>
</evidence>
<reference evidence="10 11" key="1">
    <citation type="submission" date="2011-01" db="EMBL/GenBank/DDBJ databases">
        <title>Whole genome sequence of Caldisericum exile AZM16c01.</title>
        <authorList>
            <person name="Narita-Yamada S."/>
            <person name="Kawakoshi A."/>
            <person name="Nakamura S."/>
            <person name="Sasagawa M."/>
            <person name="Fukada J."/>
            <person name="Sekine M."/>
            <person name="Kato Y."/>
            <person name="Fukai R."/>
            <person name="Sasaki K."/>
            <person name="Hanamaki A."/>
            <person name="Narita H."/>
            <person name="Konno Y."/>
            <person name="Mori K."/>
            <person name="Yamazaki S."/>
            <person name="Suzuki K."/>
            <person name="Fujita N."/>
        </authorList>
    </citation>
    <scope>NUCLEOTIDE SEQUENCE [LARGE SCALE GENOMIC DNA]</scope>
    <source>
        <strain evidence="11">DSM 21853 / NBRC 104410 / AZM16c01</strain>
    </source>
</reference>
<keyword evidence="4" id="KW-0479">Metal-binding</keyword>
<name>A0A7U6GDZ5_CALEA</name>
<keyword evidence="3" id="KW-0548">Nucleotidyltransferase</keyword>
<dbReference type="SUPFAM" id="SSF81301">
    <property type="entry name" value="Nucleotidyltransferase"/>
    <property type="match status" value="1"/>
</dbReference>
<evidence type="ECO:0000256" key="2">
    <source>
        <dbReference type="ARBA" id="ARBA00022694"/>
    </source>
</evidence>
<sequence>MEKDLRNIVLLIPQRIKNLFNLGRTYLVGGAIRDFLLQKAFFDFDFVIPKDEFAFVSAKLENENLKYILLNREMFPLYRVFLDHFTFDFTYYEDIESDVQKRDFTINAIYLNLGNLEIISHPSSFDDIKNGLLRVCSGNSIKDDPVRFMRAFRFLSQYQLKIEENTKNIIKDSKDLYFGVKRERARVELLKFLKNNTDNIKNALMQVFDDFDFSFASRIRYGENLPELQKNLNKDSKYIDLLKAYFLRCKYPQFLFGLTEKELEYIKFMDVMVGADFKSLFEAFYRKKNKFEFLLLNIVANFDEEEIKKYIEVVRAWRKTKIKFSEVEMFARVNNISISDAYKEVLKGEFKKIYENICHS</sequence>
<evidence type="ECO:0000259" key="9">
    <source>
        <dbReference type="Pfam" id="PF01743"/>
    </source>
</evidence>
<dbReference type="SUPFAM" id="SSF81891">
    <property type="entry name" value="Poly A polymerase C-terminal region-like"/>
    <property type="match status" value="1"/>
</dbReference>
<keyword evidence="1 8" id="KW-0808">Transferase</keyword>
<dbReference type="RefSeq" id="WP_014453017.1">
    <property type="nucleotide sequence ID" value="NC_017096.1"/>
</dbReference>
<gene>
    <name evidence="10" type="ordered locus">CSE_04850</name>
</gene>
<dbReference type="Gene3D" id="3.30.460.10">
    <property type="entry name" value="Beta Polymerase, domain 2"/>
    <property type="match status" value="1"/>
</dbReference>
<accession>A0A7U6GDZ5</accession>
<dbReference type="InterPro" id="IPR050124">
    <property type="entry name" value="tRNA_CCA-adding_enzyme"/>
</dbReference>
<dbReference type="GO" id="GO:0016779">
    <property type="term" value="F:nucleotidyltransferase activity"/>
    <property type="evidence" value="ECO:0007669"/>
    <property type="project" value="UniProtKB-KW"/>
</dbReference>
<evidence type="ECO:0000313" key="11">
    <source>
        <dbReference type="Proteomes" id="UP000004793"/>
    </source>
</evidence>
<evidence type="ECO:0000256" key="8">
    <source>
        <dbReference type="RuleBase" id="RU003953"/>
    </source>
</evidence>
<evidence type="ECO:0000313" key="10">
    <source>
        <dbReference type="EMBL" id="BAL80611.1"/>
    </source>
</evidence>
<evidence type="ECO:0000256" key="3">
    <source>
        <dbReference type="ARBA" id="ARBA00022695"/>
    </source>
</evidence>
<dbReference type="AlphaFoldDB" id="A0A7U6GDZ5"/>
<dbReference type="EMBL" id="AP012051">
    <property type="protein sequence ID" value="BAL80611.1"/>
    <property type="molecule type" value="Genomic_DNA"/>
</dbReference>
<organism evidence="10 11">
    <name type="scientific">Caldisericum exile (strain DSM 21853 / NBRC 104410 / AZM16c01)</name>
    <dbReference type="NCBI Taxonomy" id="511051"/>
    <lineage>
        <taxon>Bacteria</taxon>
        <taxon>Pseudomonadati</taxon>
        <taxon>Caldisericota/Cryosericota group</taxon>
        <taxon>Caldisericota</taxon>
        <taxon>Caldisericia</taxon>
        <taxon>Caldisericales</taxon>
        <taxon>Caldisericaceae</taxon>
        <taxon>Caldisericum</taxon>
    </lineage>
</organism>
<dbReference type="Pfam" id="PF01743">
    <property type="entry name" value="PolyA_pol"/>
    <property type="match status" value="1"/>
</dbReference>
<evidence type="ECO:0000256" key="1">
    <source>
        <dbReference type="ARBA" id="ARBA00022679"/>
    </source>
</evidence>